<keyword evidence="5 7" id="KW-0378">Hydrolase</keyword>
<comment type="subcellular location">
    <subcellularLocation>
        <location evidence="1">Secreted</location>
        <location evidence="1">Extracellular space</location>
    </subcellularLocation>
</comment>
<dbReference type="GO" id="GO:0005773">
    <property type="term" value="C:vacuole"/>
    <property type="evidence" value="ECO:0007669"/>
    <property type="project" value="TreeGrafter"/>
</dbReference>
<dbReference type="InterPro" id="IPR015527">
    <property type="entry name" value="Pept_C26_g-glut_hydrolase"/>
</dbReference>
<dbReference type="GO" id="GO:0005576">
    <property type="term" value="C:extracellular region"/>
    <property type="evidence" value="ECO:0007669"/>
    <property type="project" value="UniProtKB-SubCell"/>
</dbReference>
<protein>
    <recommendedName>
        <fullName evidence="7">folate gamma-glutamyl hydrolase</fullName>
        <ecNumber evidence="7">3.4.19.9</ecNumber>
    </recommendedName>
</protein>
<comment type="catalytic activity">
    <reaction evidence="7">
        <text>(6S)-5,6,7,8-tetrahydrofolyl-(gamma-L-Glu)(n) + (n-1) H2O = (6S)-5,6,7,8-tetrahydrofolate + (n-1) L-glutamate</text>
        <dbReference type="Rhea" id="RHEA:56784"/>
        <dbReference type="Rhea" id="RHEA-COMP:14738"/>
        <dbReference type="ChEBI" id="CHEBI:15377"/>
        <dbReference type="ChEBI" id="CHEBI:29985"/>
        <dbReference type="ChEBI" id="CHEBI:57453"/>
        <dbReference type="ChEBI" id="CHEBI:141005"/>
        <dbReference type="EC" id="3.4.19.9"/>
    </reaction>
</comment>
<dbReference type="SUPFAM" id="SSF52317">
    <property type="entry name" value="Class I glutamine amidotransferase-like"/>
    <property type="match status" value="1"/>
</dbReference>
<dbReference type="AlphaFoldDB" id="A0AAV1JPP5"/>
<gene>
    <name evidence="9" type="ORF">LNINA_LOCUS9821</name>
</gene>
<dbReference type="EMBL" id="CAVLEF010000083">
    <property type="protein sequence ID" value="CAK1550605.1"/>
    <property type="molecule type" value="Genomic_DNA"/>
</dbReference>
<dbReference type="EC" id="3.4.19.9" evidence="7"/>
<dbReference type="InterPro" id="IPR011697">
    <property type="entry name" value="Peptidase_C26"/>
</dbReference>
<evidence type="ECO:0000256" key="1">
    <source>
        <dbReference type="ARBA" id="ARBA00004239"/>
    </source>
</evidence>
<accession>A0AAV1JPP5</accession>
<dbReference type="Proteomes" id="UP001497472">
    <property type="component" value="Unassembled WGS sequence"/>
</dbReference>
<feature type="chain" id="PRO_5043807792" description="folate gamma-glutamyl hydrolase" evidence="8">
    <location>
        <begin position="16"/>
        <end position="322"/>
    </location>
</feature>
<evidence type="ECO:0000256" key="4">
    <source>
        <dbReference type="ARBA" id="ARBA00022729"/>
    </source>
</evidence>
<feature type="active site" evidence="7">
    <location>
        <position position="238"/>
    </location>
</feature>
<dbReference type="Pfam" id="PF07722">
    <property type="entry name" value="Peptidase_C26"/>
    <property type="match status" value="1"/>
</dbReference>
<feature type="active site" description="Nucleophile" evidence="6 7">
    <location>
        <position position="126"/>
    </location>
</feature>
<evidence type="ECO:0000313" key="9">
    <source>
        <dbReference type="EMBL" id="CAK1550605.1"/>
    </source>
</evidence>
<dbReference type="PANTHER" id="PTHR11315:SF0">
    <property type="entry name" value="FOLATE GAMMA-GLUTAMYL HYDROLASE"/>
    <property type="match status" value="1"/>
</dbReference>
<reference evidence="9 10" key="1">
    <citation type="submission" date="2023-11" db="EMBL/GenBank/DDBJ databases">
        <authorList>
            <person name="Okamura Y."/>
        </authorList>
    </citation>
    <scope>NUCLEOTIDE SEQUENCE [LARGE SCALE GENOMIC DNA]</scope>
</reference>
<feature type="active site" description="Proton donor" evidence="6">
    <location>
        <position position="238"/>
    </location>
</feature>
<feature type="signal peptide" evidence="8">
    <location>
        <begin position="1"/>
        <end position="15"/>
    </location>
</feature>
<organism evidence="9 10">
    <name type="scientific">Leptosia nina</name>
    <dbReference type="NCBI Taxonomy" id="320188"/>
    <lineage>
        <taxon>Eukaryota</taxon>
        <taxon>Metazoa</taxon>
        <taxon>Ecdysozoa</taxon>
        <taxon>Arthropoda</taxon>
        <taxon>Hexapoda</taxon>
        <taxon>Insecta</taxon>
        <taxon>Pterygota</taxon>
        <taxon>Neoptera</taxon>
        <taxon>Endopterygota</taxon>
        <taxon>Lepidoptera</taxon>
        <taxon>Glossata</taxon>
        <taxon>Ditrysia</taxon>
        <taxon>Papilionoidea</taxon>
        <taxon>Pieridae</taxon>
        <taxon>Pierinae</taxon>
        <taxon>Leptosia</taxon>
    </lineage>
</organism>
<comment type="similarity">
    <text evidence="2">Belongs to the peptidase C26 family.</text>
</comment>
<dbReference type="InterPro" id="IPR029062">
    <property type="entry name" value="Class_I_gatase-like"/>
</dbReference>
<keyword evidence="4 8" id="KW-0732">Signal</keyword>
<comment type="caution">
    <text evidence="9">The sequence shown here is derived from an EMBL/GenBank/DDBJ whole genome shotgun (WGS) entry which is preliminary data.</text>
</comment>
<keyword evidence="3" id="KW-0964">Secreted</keyword>
<evidence type="ECO:0000256" key="6">
    <source>
        <dbReference type="PIRSR" id="PIRSR615527-1"/>
    </source>
</evidence>
<evidence type="ECO:0000256" key="3">
    <source>
        <dbReference type="ARBA" id="ARBA00022525"/>
    </source>
</evidence>
<dbReference type="PANTHER" id="PTHR11315">
    <property type="entry name" value="PROTEASE FAMILY C26 GAMMA-GLUTAMYL HYDROLASE"/>
    <property type="match status" value="1"/>
</dbReference>
<dbReference type="PROSITE" id="PS51275">
    <property type="entry name" value="PEPTIDASE_C26_GGH"/>
    <property type="match status" value="1"/>
</dbReference>
<evidence type="ECO:0000313" key="10">
    <source>
        <dbReference type="Proteomes" id="UP001497472"/>
    </source>
</evidence>
<dbReference type="PROSITE" id="PS51273">
    <property type="entry name" value="GATASE_TYPE_1"/>
    <property type="match status" value="1"/>
</dbReference>
<evidence type="ECO:0000256" key="7">
    <source>
        <dbReference type="PROSITE-ProRule" id="PRU00607"/>
    </source>
</evidence>
<sequence>MKYFIFLLCVLYTDATQYNDRPTIGVLSQETYSTQHLFPGENYTSFIAASYVKNIEASGARVVPILIGRNRSYYRELLGKINGVVFPGGATYFNQSNGYADAGQYIYEIAQELNDAGHHFPIFGTCLGFELLIILASGRGRIENRGLCYSYRSRPLSFTTDFRCSKMYAEMPDDVVNILRTQSVTVNAHQFCIFDENLRSHNLTNDWRVTSYSTDNYGVPFISSIEHRRYPFFGTQFHPETVSYEWRKTSDIPHTPDALTANRYFMDFFVKESRKNENLFPDKTEEDQHLIYNYAARFTGALGGYYEQIYVFEPREFVLNYK</sequence>
<keyword evidence="10" id="KW-1185">Reference proteome</keyword>
<evidence type="ECO:0000256" key="8">
    <source>
        <dbReference type="SAM" id="SignalP"/>
    </source>
</evidence>
<evidence type="ECO:0000256" key="2">
    <source>
        <dbReference type="ARBA" id="ARBA00011083"/>
    </source>
</evidence>
<dbReference type="FunFam" id="3.40.50.880:FF:000024">
    <property type="entry name" value="Folate gamma-glutamyl hydrolase"/>
    <property type="match status" value="1"/>
</dbReference>
<proteinExistence type="inferred from homology"/>
<evidence type="ECO:0000256" key="5">
    <source>
        <dbReference type="ARBA" id="ARBA00022801"/>
    </source>
</evidence>
<name>A0AAV1JPP5_9NEOP</name>
<dbReference type="GO" id="GO:0034722">
    <property type="term" value="F:gamma-glutamyl-peptidase activity"/>
    <property type="evidence" value="ECO:0007669"/>
    <property type="project" value="UniProtKB-UniRule"/>
</dbReference>
<dbReference type="Gene3D" id="3.40.50.880">
    <property type="match status" value="1"/>
</dbReference>
<dbReference type="GO" id="GO:0046900">
    <property type="term" value="P:tetrahydrofolylpolyglutamate metabolic process"/>
    <property type="evidence" value="ECO:0007669"/>
    <property type="project" value="TreeGrafter"/>
</dbReference>